<name>A0AAW2FK79_9HYME</name>
<dbReference type="Proteomes" id="UP001430953">
    <property type="component" value="Unassembled WGS sequence"/>
</dbReference>
<protein>
    <submittedName>
        <fullName evidence="1">Uncharacterized protein</fullName>
    </submittedName>
</protein>
<sequence length="25" mass="2742">MSFPISVYCSVRGAVELTSNCMCDE</sequence>
<accession>A0AAW2FK79</accession>
<dbReference type="EMBL" id="JADYXP020000010">
    <property type="protein sequence ID" value="KAL0115079.1"/>
    <property type="molecule type" value="Genomic_DNA"/>
</dbReference>
<comment type="caution">
    <text evidence="1">The sequence shown here is derived from an EMBL/GenBank/DDBJ whole genome shotgun (WGS) entry which is preliminary data.</text>
</comment>
<evidence type="ECO:0000313" key="2">
    <source>
        <dbReference type="Proteomes" id="UP001430953"/>
    </source>
</evidence>
<reference evidence="1 2" key="1">
    <citation type="submission" date="2023-03" db="EMBL/GenBank/DDBJ databases">
        <title>High recombination rates correlate with genetic variation in Cardiocondyla obscurior ants.</title>
        <authorList>
            <person name="Errbii M."/>
        </authorList>
    </citation>
    <scope>NUCLEOTIDE SEQUENCE [LARGE SCALE GENOMIC DNA]</scope>
    <source>
        <strain evidence="1">Alpha-2009</strain>
        <tissue evidence="1">Whole body</tissue>
    </source>
</reference>
<evidence type="ECO:0000313" key="1">
    <source>
        <dbReference type="EMBL" id="KAL0115079.1"/>
    </source>
</evidence>
<dbReference type="AlphaFoldDB" id="A0AAW2FK79"/>
<gene>
    <name evidence="1" type="ORF">PUN28_010572</name>
</gene>
<keyword evidence="2" id="KW-1185">Reference proteome</keyword>
<proteinExistence type="predicted"/>
<organism evidence="1 2">
    <name type="scientific">Cardiocondyla obscurior</name>
    <dbReference type="NCBI Taxonomy" id="286306"/>
    <lineage>
        <taxon>Eukaryota</taxon>
        <taxon>Metazoa</taxon>
        <taxon>Ecdysozoa</taxon>
        <taxon>Arthropoda</taxon>
        <taxon>Hexapoda</taxon>
        <taxon>Insecta</taxon>
        <taxon>Pterygota</taxon>
        <taxon>Neoptera</taxon>
        <taxon>Endopterygota</taxon>
        <taxon>Hymenoptera</taxon>
        <taxon>Apocrita</taxon>
        <taxon>Aculeata</taxon>
        <taxon>Formicoidea</taxon>
        <taxon>Formicidae</taxon>
        <taxon>Myrmicinae</taxon>
        <taxon>Cardiocondyla</taxon>
    </lineage>
</organism>